<evidence type="ECO:0000313" key="2">
    <source>
        <dbReference type="Proteomes" id="UP001164539"/>
    </source>
</evidence>
<sequence length="87" mass="9802">MNMMSHPPPTADASELFTTAGGKFGMMKLLLMVEASNKLEKAAKNREPTDQLIRCCPNDFIALWTFPQLYNPVEISLLAVRDYRVVL</sequence>
<dbReference type="EMBL" id="CM051403">
    <property type="protein sequence ID" value="KAJ4708052.1"/>
    <property type="molecule type" value="Genomic_DNA"/>
</dbReference>
<proteinExistence type="predicted"/>
<organism evidence="1 2">
    <name type="scientific">Melia azedarach</name>
    <name type="common">Chinaberry tree</name>
    <dbReference type="NCBI Taxonomy" id="155640"/>
    <lineage>
        <taxon>Eukaryota</taxon>
        <taxon>Viridiplantae</taxon>
        <taxon>Streptophyta</taxon>
        <taxon>Embryophyta</taxon>
        <taxon>Tracheophyta</taxon>
        <taxon>Spermatophyta</taxon>
        <taxon>Magnoliopsida</taxon>
        <taxon>eudicotyledons</taxon>
        <taxon>Gunneridae</taxon>
        <taxon>Pentapetalae</taxon>
        <taxon>rosids</taxon>
        <taxon>malvids</taxon>
        <taxon>Sapindales</taxon>
        <taxon>Meliaceae</taxon>
        <taxon>Melia</taxon>
    </lineage>
</organism>
<accession>A0ACC1X9L8</accession>
<gene>
    <name evidence="1" type="ORF">OWV82_018067</name>
</gene>
<protein>
    <submittedName>
        <fullName evidence="1">Uncharacterized protein</fullName>
    </submittedName>
</protein>
<evidence type="ECO:0000313" key="1">
    <source>
        <dbReference type="EMBL" id="KAJ4708052.1"/>
    </source>
</evidence>
<comment type="caution">
    <text evidence="1">The sequence shown here is derived from an EMBL/GenBank/DDBJ whole genome shotgun (WGS) entry which is preliminary data.</text>
</comment>
<keyword evidence="2" id="KW-1185">Reference proteome</keyword>
<reference evidence="1 2" key="1">
    <citation type="journal article" date="2023" name="Science">
        <title>Complex scaffold remodeling in plant triterpene biosynthesis.</title>
        <authorList>
            <person name="De La Pena R."/>
            <person name="Hodgson H."/>
            <person name="Liu J.C."/>
            <person name="Stephenson M.J."/>
            <person name="Martin A.C."/>
            <person name="Owen C."/>
            <person name="Harkess A."/>
            <person name="Leebens-Mack J."/>
            <person name="Jimenez L.E."/>
            <person name="Osbourn A."/>
            <person name="Sattely E.S."/>
        </authorList>
    </citation>
    <scope>NUCLEOTIDE SEQUENCE [LARGE SCALE GENOMIC DNA]</scope>
    <source>
        <strain evidence="2">cv. JPN11</strain>
        <tissue evidence="1">Leaf</tissue>
    </source>
</reference>
<name>A0ACC1X9L8_MELAZ</name>
<dbReference type="Proteomes" id="UP001164539">
    <property type="component" value="Chromosome 10"/>
</dbReference>